<keyword evidence="14" id="KW-1185">Reference proteome</keyword>
<dbReference type="PANTHER" id="PTHR31814">
    <property type="match status" value="1"/>
</dbReference>
<reference evidence="13 14" key="1">
    <citation type="journal article" date="2012" name="BMC Genomics">
        <title>Comparative genomic analysis of human infective Trypanosoma cruzi lineages with the bat-restricted subspecies T. cruzi marinkellei.</title>
        <authorList>
            <person name="Franzen O."/>
            <person name="Talavera-Lopez C."/>
            <person name="Ochaya S."/>
            <person name="Butler C.E."/>
            <person name="Messenger L.A."/>
            <person name="Lewis M.D."/>
            <person name="Llewellyn M.S."/>
            <person name="Marinkelle C.J."/>
            <person name="Tyler K.M."/>
            <person name="Miles M.A."/>
            <person name="Andersson B."/>
        </authorList>
    </citation>
    <scope>NUCLEOTIDE SEQUENCE [LARGE SCALE GENOMIC DNA]</scope>
    <source>
        <strain evidence="13 14">B7</strain>
    </source>
</reference>
<dbReference type="SUPFAM" id="SSF54211">
    <property type="entry name" value="Ribosomal protein S5 domain 2-like"/>
    <property type="match status" value="1"/>
</dbReference>
<keyword evidence="6" id="KW-0547">Nucleotide-binding</keyword>
<dbReference type="GO" id="GO:0004631">
    <property type="term" value="F:phosphomevalonate kinase activity"/>
    <property type="evidence" value="ECO:0007669"/>
    <property type="project" value="UniProtKB-EC"/>
</dbReference>
<keyword evidence="8" id="KW-0067">ATP-binding</keyword>
<evidence type="ECO:0000256" key="4">
    <source>
        <dbReference type="ARBA" id="ARBA00022516"/>
    </source>
</evidence>
<sequence>MDTVIATTRASSSGKVLILGGYLIVEAPNVGISVGTTARFETRLLSLLDAAKGKCCVRILSPQFGKEFVFECTVESTPEPAVSVTQTEGPHSPFLRYSVLYTVAAAISHGGNVFRELTLELLADNDFYSQRNYLESQGKEVTAANLRLLPPHLPLVGDVSKTGLGSSAAMTTSMVACLYRLLTTQNNSDNCEKHTTAKTDTSAEKELVHRVAQVAHSVAQGKIGSGFDVYTAAYGTCAYRRFPAQFVESVMSTNESPSNVVVSTLADCVKLEKEWVKRVPFHLPLGLKLMLGDVHQGGSGTPGMVSKVMAWRKSVADNPNNLWEQLRENNEKYVASLKALILQADEKTVEHVNSVDVLKHVVIAQHIPQNDAERLWVEAATYASKSRRYLREMGQAASVEIEPNKLTALLDATCAIPGVFAVGCPGAGGYDAVFALVLGDETCTSVESFWEEYTAMRVCPLLVREDAAGLIFSSGEK</sequence>
<evidence type="ECO:0000256" key="1">
    <source>
        <dbReference type="ARBA" id="ARBA00005017"/>
    </source>
</evidence>
<proteinExistence type="inferred from homology"/>
<dbReference type="PIRSF" id="PIRSF017288">
    <property type="entry name" value="PMK_GHMP_euk"/>
    <property type="match status" value="1"/>
</dbReference>
<evidence type="ECO:0000313" key="13">
    <source>
        <dbReference type="EMBL" id="EKF30412.1"/>
    </source>
</evidence>
<dbReference type="GO" id="GO:0019287">
    <property type="term" value="P:isopentenyl diphosphate biosynthetic process, mevalonate pathway"/>
    <property type="evidence" value="ECO:0007669"/>
    <property type="project" value="UniProtKB-UniPathway"/>
</dbReference>
<dbReference type="EC" id="2.7.4.2" evidence="3"/>
<keyword evidence="9" id="KW-0752">Steroid biosynthesis</keyword>
<evidence type="ECO:0000259" key="12">
    <source>
        <dbReference type="Pfam" id="PF00288"/>
    </source>
</evidence>
<comment type="pathway">
    <text evidence="1">Isoprenoid biosynthesis; isopentenyl diphosphate biosynthesis via mevalonate pathway; isopentenyl diphosphate from (R)-mevalonate: step 2/3.</text>
</comment>
<keyword evidence="5" id="KW-0808">Transferase</keyword>
<evidence type="ECO:0000256" key="10">
    <source>
        <dbReference type="ARBA" id="ARBA00023098"/>
    </source>
</evidence>
<dbReference type="GO" id="GO:0005524">
    <property type="term" value="F:ATP binding"/>
    <property type="evidence" value="ECO:0007669"/>
    <property type="project" value="UniProtKB-KW"/>
</dbReference>
<keyword evidence="10" id="KW-0443">Lipid metabolism</keyword>
<comment type="caution">
    <text evidence="13">The sequence shown here is derived from an EMBL/GenBank/DDBJ whole genome shotgun (WGS) entry which is preliminary data.</text>
</comment>
<evidence type="ECO:0000256" key="5">
    <source>
        <dbReference type="ARBA" id="ARBA00022679"/>
    </source>
</evidence>
<accession>K2NNI7</accession>
<dbReference type="Gene3D" id="3.30.70.890">
    <property type="entry name" value="GHMP kinase, C-terminal domain"/>
    <property type="match status" value="1"/>
</dbReference>
<dbReference type="InterPro" id="IPR014721">
    <property type="entry name" value="Ribsml_uS5_D2-typ_fold_subgr"/>
</dbReference>
<evidence type="ECO:0000256" key="7">
    <source>
        <dbReference type="ARBA" id="ARBA00022777"/>
    </source>
</evidence>
<comment type="similarity">
    <text evidence="2">Belongs to the GHMP kinase family. Mevalonate kinase subfamily.</text>
</comment>
<dbReference type="OrthoDB" id="10262935at2759"/>
<keyword evidence="11" id="KW-0753">Steroid metabolism</keyword>
<dbReference type="GO" id="GO:0010142">
    <property type="term" value="P:farnesyl diphosphate biosynthetic process, mevalonate pathway"/>
    <property type="evidence" value="ECO:0007669"/>
    <property type="project" value="TreeGrafter"/>
</dbReference>
<dbReference type="PANTHER" id="PTHR31814:SF2">
    <property type="entry name" value="PHOSPHOMEVALONATE KINASE"/>
    <property type="match status" value="1"/>
</dbReference>
<keyword evidence="4" id="KW-0444">Lipid biosynthesis</keyword>
<dbReference type="Gene3D" id="3.30.230.10">
    <property type="match status" value="1"/>
</dbReference>
<keyword evidence="7 13" id="KW-0418">Kinase</keyword>
<dbReference type="GO" id="GO:0005777">
    <property type="term" value="C:peroxisome"/>
    <property type="evidence" value="ECO:0007669"/>
    <property type="project" value="TreeGrafter"/>
</dbReference>
<evidence type="ECO:0000256" key="9">
    <source>
        <dbReference type="ARBA" id="ARBA00022955"/>
    </source>
</evidence>
<organism evidence="13 14">
    <name type="scientific">Trypanosoma cruzi marinkellei</name>
    <dbReference type="NCBI Taxonomy" id="85056"/>
    <lineage>
        <taxon>Eukaryota</taxon>
        <taxon>Discoba</taxon>
        <taxon>Euglenozoa</taxon>
        <taxon>Kinetoplastea</taxon>
        <taxon>Metakinetoplastina</taxon>
        <taxon>Trypanosomatida</taxon>
        <taxon>Trypanosomatidae</taxon>
        <taxon>Trypanosoma</taxon>
        <taxon>Schizotrypanum</taxon>
    </lineage>
</organism>
<evidence type="ECO:0000256" key="2">
    <source>
        <dbReference type="ARBA" id="ARBA00006495"/>
    </source>
</evidence>
<dbReference type="InterPro" id="IPR016005">
    <property type="entry name" value="Erg8"/>
</dbReference>
<evidence type="ECO:0000256" key="8">
    <source>
        <dbReference type="ARBA" id="ARBA00022840"/>
    </source>
</evidence>
<gene>
    <name evidence="13" type="ORF">MOQ_005777</name>
</gene>
<evidence type="ECO:0000256" key="6">
    <source>
        <dbReference type="ARBA" id="ARBA00022741"/>
    </source>
</evidence>
<protein>
    <recommendedName>
        <fullName evidence="3">phosphomevalonate kinase</fullName>
        <ecNumber evidence="3">2.7.4.2</ecNumber>
    </recommendedName>
</protein>
<dbReference type="UniPathway" id="UPA00057">
    <property type="reaction ID" value="UER00099"/>
</dbReference>
<evidence type="ECO:0000256" key="11">
    <source>
        <dbReference type="ARBA" id="ARBA00023221"/>
    </source>
</evidence>
<evidence type="ECO:0000313" key="14">
    <source>
        <dbReference type="Proteomes" id="UP000007350"/>
    </source>
</evidence>
<dbReference type="Proteomes" id="UP000007350">
    <property type="component" value="Unassembled WGS sequence"/>
</dbReference>
<name>K2NNI7_TRYCR</name>
<dbReference type="InterPro" id="IPR006204">
    <property type="entry name" value="GHMP_kinase_N_dom"/>
</dbReference>
<dbReference type="EMBL" id="AHKC01012146">
    <property type="protein sequence ID" value="EKF30412.1"/>
    <property type="molecule type" value="Genomic_DNA"/>
</dbReference>
<evidence type="ECO:0000256" key="3">
    <source>
        <dbReference type="ARBA" id="ARBA00012958"/>
    </source>
</evidence>
<dbReference type="InterPro" id="IPR020568">
    <property type="entry name" value="Ribosomal_Su5_D2-typ_SF"/>
</dbReference>
<dbReference type="InterPro" id="IPR035102">
    <property type="entry name" value="Phosphomevalonate_kinase"/>
</dbReference>
<dbReference type="Pfam" id="PF00288">
    <property type="entry name" value="GHMP_kinases_N"/>
    <property type="match status" value="1"/>
</dbReference>
<dbReference type="InterPro" id="IPR036554">
    <property type="entry name" value="GHMP_kinase_C_sf"/>
</dbReference>
<dbReference type="AlphaFoldDB" id="K2NNI7"/>
<dbReference type="GO" id="GO:0006694">
    <property type="term" value="P:steroid biosynthetic process"/>
    <property type="evidence" value="ECO:0007669"/>
    <property type="project" value="UniProtKB-KW"/>
</dbReference>
<feature type="domain" description="GHMP kinase N-terminal" evidence="12">
    <location>
        <begin position="161"/>
        <end position="235"/>
    </location>
</feature>